<dbReference type="AlphaFoldDB" id="A0A382S0U5"/>
<dbReference type="EMBL" id="UINC01125612">
    <property type="protein sequence ID" value="SVD03559.1"/>
    <property type="molecule type" value="Genomic_DNA"/>
</dbReference>
<reference evidence="1" key="1">
    <citation type="submission" date="2018-05" db="EMBL/GenBank/DDBJ databases">
        <authorList>
            <person name="Lanie J.A."/>
            <person name="Ng W.-L."/>
            <person name="Kazmierczak K.M."/>
            <person name="Andrzejewski T.M."/>
            <person name="Davidsen T.M."/>
            <person name="Wayne K.J."/>
            <person name="Tettelin H."/>
            <person name="Glass J.I."/>
            <person name="Rusch D."/>
            <person name="Podicherti R."/>
            <person name="Tsui H.-C.T."/>
            <person name="Winkler M.E."/>
        </authorList>
    </citation>
    <scope>NUCLEOTIDE SEQUENCE</scope>
</reference>
<accession>A0A382S0U5</accession>
<evidence type="ECO:0000313" key="1">
    <source>
        <dbReference type="EMBL" id="SVD03559.1"/>
    </source>
</evidence>
<dbReference type="PROSITE" id="PS51257">
    <property type="entry name" value="PROKAR_LIPOPROTEIN"/>
    <property type="match status" value="1"/>
</dbReference>
<evidence type="ECO:0008006" key="2">
    <source>
        <dbReference type="Google" id="ProtNLM"/>
    </source>
</evidence>
<gene>
    <name evidence="1" type="ORF">METZ01_LOCUS356413</name>
</gene>
<organism evidence="1">
    <name type="scientific">marine metagenome</name>
    <dbReference type="NCBI Taxonomy" id="408172"/>
    <lineage>
        <taxon>unclassified sequences</taxon>
        <taxon>metagenomes</taxon>
        <taxon>ecological metagenomes</taxon>
    </lineage>
</organism>
<proteinExistence type="predicted"/>
<name>A0A382S0U5_9ZZZZ</name>
<protein>
    <recommendedName>
        <fullName evidence="2">Lipoprotein</fullName>
    </recommendedName>
</protein>
<sequence>MKYIANFIIVVFLVSSISSCSSSQTMMGKMRGKLQGTSQHKGISEFESCKMMYVGKTFEIKKYFEKKTEQENIDCTKYQGQLEDYFVSLNKKSRPSTMSILNFLVSLGLVAGILDDDSEVTVIGPEQD</sequence>